<comment type="caution">
    <text evidence="8">The sequence shown here is derived from an EMBL/GenBank/DDBJ whole genome shotgun (WGS) entry which is preliminary data.</text>
</comment>
<dbReference type="Gene3D" id="2.115.10.20">
    <property type="entry name" value="Glycosyl hydrolase domain, family 43"/>
    <property type="match status" value="1"/>
</dbReference>
<organism evidence="8 9">
    <name type="scientific">Vibrio genomosp. F10 str. ZF-129</name>
    <dbReference type="NCBI Taxonomy" id="1187848"/>
    <lineage>
        <taxon>Bacteria</taxon>
        <taxon>Pseudomonadati</taxon>
        <taxon>Pseudomonadota</taxon>
        <taxon>Gammaproteobacteria</taxon>
        <taxon>Vibrionales</taxon>
        <taxon>Vibrionaceae</taxon>
        <taxon>Vibrio</taxon>
    </lineage>
</organism>
<comment type="pathway">
    <text evidence="5">Glycan biosynthesis; sucrose metabolism.</text>
</comment>
<accession>A0A1E5BJV9</accession>
<dbReference type="EMBL" id="AJYQ02000019">
    <property type="protein sequence ID" value="OEE37340.1"/>
    <property type="molecule type" value="Genomic_DNA"/>
</dbReference>
<keyword evidence="5" id="KW-0963">Cytoplasm</keyword>
<evidence type="ECO:0000313" key="8">
    <source>
        <dbReference type="EMBL" id="OEE37340.1"/>
    </source>
</evidence>
<keyword evidence="2 4" id="KW-0378">Hydrolase</keyword>
<dbReference type="InterPro" id="IPR006232">
    <property type="entry name" value="Suc6P_hydrolase"/>
</dbReference>
<dbReference type="SUPFAM" id="SSF49899">
    <property type="entry name" value="Concanavalin A-like lectins/glucanases"/>
    <property type="match status" value="1"/>
</dbReference>
<feature type="domain" description="Glycosyl hydrolase family 32 C-terminal" evidence="7">
    <location>
        <begin position="417"/>
        <end position="521"/>
    </location>
</feature>
<dbReference type="SMART" id="SM00640">
    <property type="entry name" value="Glyco_32"/>
    <property type="match status" value="1"/>
</dbReference>
<dbReference type="STRING" id="1187848.A1QO_17605"/>
<comment type="similarity">
    <text evidence="1 4">Belongs to the glycosyl hydrolase 32 family.</text>
</comment>
<keyword evidence="3 4" id="KW-0326">Glycosidase</keyword>
<dbReference type="OrthoDB" id="9801455at2"/>
<comment type="catalytic activity">
    <reaction evidence="4">
        <text>Hydrolysis of terminal non-reducing beta-D-fructofuranoside residues in beta-D-fructofuranosides.</text>
        <dbReference type="EC" id="3.2.1.26"/>
    </reaction>
</comment>
<evidence type="ECO:0000313" key="9">
    <source>
        <dbReference type="Proteomes" id="UP000094741"/>
    </source>
</evidence>
<dbReference type="SUPFAM" id="SSF75005">
    <property type="entry name" value="Arabinanase/levansucrase/invertase"/>
    <property type="match status" value="1"/>
</dbReference>
<sequence>MLEPILKCCGGTRNLNRVLVDGEKLVFEINNKNWLELDGLELSCSDVLGKTQVSYGLPTRLSSKALLSIGEDIRKNQLRLLSDVQKPIPCTHRPDWHISPPQGLLNDPNGFIYHQGQYHLFYQWSPFTCTHKDKYWAHLTSTDLINWVWQPVALTPSDWFDSHGVFSGHALAVGDELWLYYTGNTRIGSERIRQTTQCLAISTDGIHFNKQGPVIDKTAPNVTEHMRDPKVLRDQEQDQWLMLLGAQRQDRLGRLAAYTSTDLRNWQFDRLYGDELGDFGYMWECPDMFELGGQSWVIIGPQGIESESEYHNAPHHNRIAKTSNQSTKGFFLDEAQALDHGFDFYAPQTLLTPDGRRILCGWMGLPDEVDQPSEGWVHQLTALRQLTFENGRLRQWPIAELSKLHGEEQRLELSQNGLNIGTKSFDLSLTMSWGQTLHLFENCTQHLKIELDESSRRLCLDRTRTLIKEGDVIRELPLSSEKVSLRILADNSSIEIFVNEGEQVLSSRVFTGVDATQISLHGGATMAIFNSIAQSAAPFEKD</sequence>
<dbReference type="Gene3D" id="2.60.120.560">
    <property type="entry name" value="Exo-inulinase, domain 1"/>
    <property type="match status" value="1"/>
</dbReference>
<dbReference type="Proteomes" id="UP000094741">
    <property type="component" value="Unassembled WGS sequence"/>
</dbReference>
<name>A0A1E5BJV9_9VIBR</name>
<dbReference type="CDD" id="cd18623">
    <property type="entry name" value="GH32_ScrB-like"/>
    <property type="match status" value="1"/>
</dbReference>
<dbReference type="InterPro" id="IPR013148">
    <property type="entry name" value="Glyco_hydro_32_N"/>
</dbReference>
<evidence type="ECO:0000256" key="4">
    <source>
        <dbReference type="RuleBase" id="RU362110"/>
    </source>
</evidence>
<dbReference type="InterPro" id="IPR013320">
    <property type="entry name" value="ConA-like_dom_sf"/>
</dbReference>
<gene>
    <name evidence="8" type="ORF">A1QO_17605</name>
</gene>
<dbReference type="EC" id="3.2.1.26" evidence="4"/>
<dbReference type="Pfam" id="PF00251">
    <property type="entry name" value="Glyco_hydro_32N"/>
    <property type="match status" value="1"/>
</dbReference>
<proteinExistence type="inferred from homology"/>
<dbReference type="UniPathway" id="UPA00238"/>
<evidence type="ECO:0000256" key="2">
    <source>
        <dbReference type="ARBA" id="ARBA00022801"/>
    </source>
</evidence>
<dbReference type="InterPro" id="IPR013189">
    <property type="entry name" value="Glyco_hydro_32_C"/>
</dbReference>
<dbReference type="AlphaFoldDB" id="A0A1E5BJV9"/>
<dbReference type="InterPro" id="IPR001362">
    <property type="entry name" value="Glyco_hydro_32"/>
</dbReference>
<dbReference type="GO" id="GO:0005737">
    <property type="term" value="C:cytoplasm"/>
    <property type="evidence" value="ECO:0007669"/>
    <property type="project" value="UniProtKB-SubCell"/>
</dbReference>
<feature type="domain" description="Glycosyl hydrolase family 32 N-terminal" evidence="6">
    <location>
        <begin position="97"/>
        <end position="397"/>
    </location>
</feature>
<dbReference type="Pfam" id="PF08244">
    <property type="entry name" value="Glyco_hydro_32C"/>
    <property type="match status" value="1"/>
</dbReference>
<evidence type="ECO:0000256" key="1">
    <source>
        <dbReference type="ARBA" id="ARBA00009902"/>
    </source>
</evidence>
<dbReference type="InterPro" id="IPR023296">
    <property type="entry name" value="Glyco_hydro_beta-prop_sf"/>
</dbReference>
<evidence type="ECO:0000259" key="7">
    <source>
        <dbReference type="Pfam" id="PF08244"/>
    </source>
</evidence>
<dbReference type="InterPro" id="IPR018053">
    <property type="entry name" value="Glyco_hydro_32_AS"/>
</dbReference>
<dbReference type="eggNOG" id="COG1621">
    <property type="taxonomic scope" value="Bacteria"/>
</dbReference>
<comment type="subcellular location">
    <subcellularLocation>
        <location evidence="5">Cytoplasm</location>
    </subcellularLocation>
</comment>
<evidence type="ECO:0000256" key="5">
    <source>
        <dbReference type="RuleBase" id="RU365015"/>
    </source>
</evidence>
<dbReference type="NCBIfam" id="TIGR01322">
    <property type="entry name" value="scrB_fam"/>
    <property type="match status" value="1"/>
</dbReference>
<dbReference type="PANTHER" id="PTHR43101:SF1">
    <property type="entry name" value="BETA-FRUCTOSIDASE"/>
    <property type="match status" value="1"/>
</dbReference>
<dbReference type="GO" id="GO:0004564">
    <property type="term" value="F:beta-fructofuranosidase activity"/>
    <property type="evidence" value="ECO:0007669"/>
    <property type="project" value="UniProtKB-EC"/>
</dbReference>
<keyword evidence="5" id="KW-0119">Carbohydrate metabolism</keyword>
<protein>
    <recommendedName>
        <fullName evidence="4">Sucrose-6-phosphate hydrolase</fullName>
        <ecNumber evidence="4">3.2.1.26</ecNumber>
    </recommendedName>
    <alternativeName>
        <fullName evidence="5">Invertase</fullName>
    </alternativeName>
</protein>
<reference evidence="8 9" key="1">
    <citation type="journal article" date="2012" name="Science">
        <title>Ecological populations of bacteria act as socially cohesive units of antibiotic production and resistance.</title>
        <authorList>
            <person name="Cordero O.X."/>
            <person name="Wildschutte H."/>
            <person name="Kirkup B."/>
            <person name="Proehl S."/>
            <person name="Ngo L."/>
            <person name="Hussain F."/>
            <person name="Le Roux F."/>
            <person name="Mincer T."/>
            <person name="Polz M.F."/>
        </authorList>
    </citation>
    <scope>NUCLEOTIDE SEQUENCE [LARGE SCALE GENOMIC DNA]</scope>
    <source>
        <strain evidence="8 9">ZF-129</strain>
    </source>
</reference>
<dbReference type="RefSeq" id="WP_017040857.1">
    <property type="nucleotide sequence ID" value="NZ_AJYQ02000019.1"/>
</dbReference>
<evidence type="ECO:0000256" key="3">
    <source>
        <dbReference type="ARBA" id="ARBA00023295"/>
    </source>
</evidence>
<dbReference type="InterPro" id="IPR051214">
    <property type="entry name" value="GH32_Enzymes"/>
</dbReference>
<comment type="function">
    <text evidence="5">Enables the bacterium to metabolize sucrose as a sole carbon source.</text>
</comment>
<evidence type="ECO:0000259" key="6">
    <source>
        <dbReference type="Pfam" id="PF00251"/>
    </source>
</evidence>
<dbReference type="PANTHER" id="PTHR43101">
    <property type="entry name" value="BETA-FRUCTOSIDASE"/>
    <property type="match status" value="1"/>
</dbReference>
<dbReference type="GO" id="GO:0005985">
    <property type="term" value="P:sucrose metabolic process"/>
    <property type="evidence" value="ECO:0007669"/>
    <property type="project" value="UniProtKB-UniPathway"/>
</dbReference>
<dbReference type="PROSITE" id="PS00609">
    <property type="entry name" value="GLYCOSYL_HYDROL_F32"/>
    <property type="match status" value="1"/>
</dbReference>